<dbReference type="GO" id="GO:0016747">
    <property type="term" value="F:acyltransferase activity, transferring groups other than amino-acyl groups"/>
    <property type="evidence" value="ECO:0007669"/>
    <property type="project" value="InterPro"/>
</dbReference>
<dbReference type="Proteomes" id="UP000237631">
    <property type="component" value="Unassembled WGS sequence"/>
</dbReference>
<dbReference type="InterPro" id="IPR000182">
    <property type="entry name" value="GNAT_dom"/>
</dbReference>
<evidence type="ECO:0000313" key="2">
    <source>
        <dbReference type="EMBL" id="PPJ53599.1"/>
    </source>
</evidence>
<dbReference type="AlphaFoldDB" id="A0A2S6C1K6"/>
<dbReference type="Pfam" id="PF00583">
    <property type="entry name" value="Acetyltransf_1"/>
    <property type="match status" value="1"/>
</dbReference>
<dbReference type="InterPro" id="IPR016181">
    <property type="entry name" value="Acyl_CoA_acyltransferase"/>
</dbReference>
<evidence type="ECO:0000313" key="3">
    <source>
        <dbReference type="Proteomes" id="UP000237631"/>
    </source>
</evidence>
<organism evidence="2 3">
    <name type="scientific">Cercospora berteroae</name>
    <dbReference type="NCBI Taxonomy" id="357750"/>
    <lineage>
        <taxon>Eukaryota</taxon>
        <taxon>Fungi</taxon>
        <taxon>Dikarya</taxon>
        <taxon>Ascomycota</taxon>
        <taxon>Pezizomycotina</taxon>
        <taxon>Dothideomycetes</taxon>
        <taxon>Dothideomycetidae</taxon>
        <taxon>Mycosphaerellales</taxon>
        <taxon>Mycosphaerellaceae</taxon>
        <taxon>Cercospora</taxon>
    </lineage>
</organism>
<dbReference type="SUPFAM" id="SSF55729">
    <property type="entry name" value="Acyl-CoA N-acyltransferases (Nat)"/>
    <property type="match status" value="1"/>
</dbReference>
<comment type="caution">
    <text evidence="2">The sequence shown here is derived from an EMBL/GenBank/DDBJ whole genome shotgun (WGS) entry which is preliminary data.</text>
</comment>
<name>A0A2S6C1K6_9PEZI</name>
<sequence>MQDKQIFCHKLGPQDAADEALTHVFALSKKTFAATEDAHRASNQLSEWQKHLRRDGSGVLYVTHAKSQDVPLGFVFVLLRTAPELGIELPHIWLAAVDPASRGSGVFALLMQQATQLAQSTDAQSITVCTYPKRFERMYAVLQQHGWQEMARRENGEKVLMKLDLAV</sequence>
<keyword evidence="3" id="KW-1185">Reference proteome</keyword>
<accession>A0A2S6C1K6</accession>
<dbReference type="EMBL" id="PNEN01000578">
    <property type="protein sequence ID" value="PPJ53599.1"/>
    <property type="molecule type" value="Genomic_DNA"/>
</dbReference>
<dbReference type="CDD" id="cd04301">
    <property type="entry name" value="NAT_SF"/>
    <property type="match status" value="1"/>
</dbReference>
<feature type="domain" description="N-acetyltransferase" evidence="1">
    <location>
        <begin position="22"/>
        <end position="166"/>
    </location>
</feature>
<gene>
    <name evidence="2" type="ORF">CBER1_00443</name>
</gene>
<reference evidence="3" key="1">
    <citation type="journal article" date="2017" name="bioRxiv">
        <title>Conservation of a gene cluster reveals novel cercosporin biosynthetic mechanisms and extends production to the genus Colletotrichum.</title>
        <authorList>
            <person name="de Jonge R."/>
            <person name="Ebert M.K."/>
            <person name="Huitt-Roehl C.R."/>
            <person name="Pal P."/>
            <person name="Suttle J.C."/>
            <person name="Spanner R.E."/>
            <person name="Neubauer J.D."/>
            <person name="Jurick W.M.II."/>
            <person name="Stott K.A."/>
            <person name="Secor G.A."/>
            <person name="Thomma B.P.H.J."/>
            <person name="Van de Peer Y."/>
            <person name="Townsend C.A."/>
            <person name="Bolton M.D."/>
        </authorList>
    </citation>
    <scope>NUCLEOTIDE SEQUENCE [LARGE SCALE GENOMIC DNA]</scope>
    <source>
        <strain evidence="3">CBS538.71</strain>
    </source>
</reference>
<dbReference type="Gene3D" id="3.40.630.30">
    <property type="match status" value="1"/>
</dbReference>
<evidence type="ECO:0000259" key="1">
    <source>
        <dbReference type="PROSITE" id="PS51186"/>
    </source>
</evidence>
<protein>
    <recommendedName>
        <fullName evidence="1">N-acetyltransferase domain-containing protein</fullName>
    </recommendedName>
</protein>
<dbReference type="PROSITE" id="PS51186">
    <property type="entry name" value="GNAT"/>
    <property type="match status" value="1"/>
</dbReference>
<dbReference type="OrthoDB" id="2794762at2759"/>
<proteinExistence type="predicted"/>
<dbReference type="STRING" id="357750.A0A2S6C1K6"/>